<sequence length="49" mass="5272">MVPGISAPAYRSSRVFEFAEAYIARTSAASACEARHHQHPAVLTPPYVG</sequence>
<accession>A0AAD6UN85</accession>
<gene>
    <name evidence="1" type="ORF">B0H15DRAFT_942374</name>
</gene>
<comment type="caution">
    <text evidence="1">The sequence shown here is derived from an EMBL/GenBank/DDBJ whole genome shotgun (WGS) entry which is preliminary data.</text>
</comment>
<reference evidence="1" key="1">
    <citation type="submission" date="2023-03" db="EMBL/GenBank/DDBJ databases">
        <title>Massive genome expansion in bonnet fungi (Mycena s.s.) driven by repeated elements and novel gene families across ecological guilds.</title>
        <authorList>
            <consortium name="Lawrence Berkeley National Laboratory"/>
            <person name="Harder C.B."/>
            <person name="Miyauchi S."/>
            <person name="Viragh M."/>
            <person name="Kuo A."/>
            <person name="Thoen E."/>
            <person name="Andreopoulos B."/>
            <person name="Lu D."/>
            <person name="Skrede I."/>
            <person name="Drula E."/>
            <person name="Henrissat B."/>
            <person name="Morin E."/>
            <person name="Kohler A."/>
            <person name="Barry K."/>
            <person name="LaButti K."/>
            <person name="Morin E."/>
            <person name="Salamov A."/>
            <person name="Lipzen A."/>
            <person name="Mereny Z."/>
            <person name="Hegedus B."/>
            <person name="Baldrian P."/>
            <person name="Stursova M."/>
            <person name="Weitz H."/>
            <person name="Taylor A."/>
            <person name="Grigoriev I.V."/>
            <person name="Nagy L.G."/>
            <person name="Martin F."/>
            <person name="Kauserud H."/>
        </authorList>
    </citation>
    <scope>NUCLEOTIDE SEQUENCE</scope>
    <source>
        <strain evidence="1">CBHHK173m</strain>
    </source>
</reference>
<name>A0AAD6UN85_9AGAR</name>
<protein>
    <submittedName>
        <fullName evidence="1">Uncharacterized protein</fullName>
    </submittedName>
</protein>
<keyword evidence="2" id="KW-1185">Reference proteome</keyword>
<dbReference type="Proteomes" id="UP001222325">
    <property type="component" value="Unassembled WGS sequence"/>
</dbReference>
<dbReference type="EMBL" id="JARJCN010000001">
    <property type="protein sequence ID" value="KAJ7104379.1"/>
    <property type="molecule type" value="Genomic_DNA"/>
</dbReference>
<evidence type="ECO:0000313" key="2">
    <source>
        <dbReference type="Proteomes" id="UP001222325"/>
    </source>
</evidence>
<evidence type="ECO:0000313" key="1">
    <source>
        <dbReference type="EMBL" id="KAJ7104379.1"/>
    </source>
</evidence>
<organism evidence="1 2">
    <name type="scientific">Mycena belliarum</name>
    <dbReference type="NCBI Taxonomy" id="1033014"/>
    <lineage>
        <taxon>Eukaryota</taxon>
        <taxon>Fungi</taxon>
        <taxon>Dikarya</taxon>
        <taxon>Basidiomycota</taxon>
        <taxon>Agaricomycotina</taxon>
        <taxon>Agaricomycetes</taxon>
        <taxon>Agaricomycetidae</taxon>
        <taxon>Agaricales</taxon>
        <taxon>Marasmiineae</taxon>
        <taxon>Mycenaceae</taxon>
        <taxon>Mycena</taxon>
    </lineage>
</organism>
<dbReference type="AlphaFoldDB" id="A0AAD6UN85"/>
<proteinExistence type="predicted"/>